<evidence type="ECO:0000313" key="1">
    <source>
        <dbReference type="EMBL" id="AZS06702.1"/>
    </source>
</evidence>
<evidence type="ECO:0000313" key="2">
    <source>
        <dbReference type="Proteomes" id="UP000287372"/>
    </source>
</evidence>
<name>A0A3S9U8Q3_9CAUD</name>
<protein>
    <submittedName>
        <fullName evidence="1">Uncharacterized protein</fullName>
    </submittedName>
</protein>
<accession>A0A3S9U8Q3</accession>
<dbReference type="GeneID" id="55009841"/>
<organism evidence="1 2">
    <name type="scientific">Streptomyces phage Hiyaa</name>
    <dbReference type="NCBI Taxonomy" id="2499072"/>
    <lineage>
        <taxon>Viruses</taxon>
        <taxon>Duplodnaviria</taxon>
        <taxon>Heunggongvirae</taxon>
        <taxon>Uroviricota</taxon>
        <taxon>Caudoviricetes</taxon>
        <taxon>Hiyaavirus</taxon>
        <taxon>Hiyaavirus hiyaa</taxon>
    </lineage>
</organism>
<sequence length="142" mass="15567">MPNPTPLPSAPPRSQAQRIGDLTRERDRIAADLIRTKRILGAIRDAVFNVAWGQEQMVQAVKQYLVDDWDATTPPGCAFDLMRSHDGSGVSGSGRVAEGFEFENGKVALCWLGKFSSVNVYDSIDHVRAIHGHGGSTEVVYR</sequence>
<gene>
    <name evidence="1" type="primary">63</name>
    <name evidence="1" type="ORF">SEA_HIYAA_63</name>
</gene>
<reference evidence="1 2" key="1">
    <citation type="submission" date="2018-12" db="EMBL/GenBank/DDBJ databases">
        <authorList>
            <person name="Lieu J.K."/>
            <person name="Tian C.Z."/>
            <person name="Hsaio W.J."/>
            <person name="Shaffer C.D."/>
            <person name="Weston-Hafer K.A."/>
            <person name="Russell D.A."/>
            <person name="Pope W.H."/>
            <person name="Jacobs-Sera D."/>
            <person name="Hendrix R.W."/>
            <person name="Hatfull G.F."/>
        </authorList>
    </citation>
    <scope>NUCLEOTIDE SEQUENCE [LARGE SCALE GENOMIC DNA]</scope>
</reference>
<dbReference type="RefSeq" id="YP_009818498.1">
    <property type="nucleotide sequence ID" value="NC_048139.1"/>
</dbReference>
<dbReference type="EMBL" id="MK279841">
    <property type="protein sequence ID" value="AZS06702.1"/>
    <property type="molecule type" value="Genomic_DNA"/>
</dbReference>
<dbReference type="Proteomes" id="UP000287372">
    <property type="component" value="Segment"/>
</dbReference>
<proteinExistence type="predicted"/>
<keyword evidence="2" id="KW-1185">Reference proteome</keyword>
<dbReference type="KEGG" id="vg:55009841"/>